<keyword evidence="1" id="KW-0732">Signal</keyword>
<dbReference type="RefSeq" id="WP_169282675.1">
    <property type="nucleotide sequence ID" value="NZ_CP051680.1"/>
</dbReference>
<reference evidence="3 4" key="1">
    <citation type="submission" date="2020-04" db="EMBL/GenBank/DDBJ databases">
        <title>Genome sequencing of novel species.</title>
        <authorList>
            <person name="Heo J."/>
            <person name="Kim S.-J."/>
            <person name="Kim J.-S."/>
            <person name="Hong S.-B."/>
            <person name="Kwon S.-W."/>
        </authorList>
    </citation>
    <scope>NUCLEOTIDE SEQUENCE [LARGE SCALE GENOMIC DNA]</scope>
    <source>
        <strain evidence="3 4">MFER-1</strain>
    </source>
</reference>
<dbReference type="InterPro" id="IPR008979">
    <property type="entry name" value="Galactose-bd-like_sf"/>
</dbReference>
<dbReference type="InterPro" id="IPR011050">
    <property type="entry name" value="Pectin_lyase_fold/virulence"/>
</dbReference>
<dbReference type="Gene3D" id="2.160.20.10">
    <property type="entry name" value="Single-stranded right-handed beta-helix, Pectin lyase-like"/>
    <property type="match status" value="2"/>
</dbReference>
<name>A0A7Z2VN82_9BACL</name>
<evidence type="ECO:0000313" key="3">
    <source>
        <dbReference type="EMBL" id="QJD86426.1"/>
    </source>
</evidence>
<dbReference type="SMART" id="SM00710">
    <property type="entry name" value="PbH1"/>
    <property type="match status" value="8"/>
</dbReference>
<keyword evidence="4" id="KW-1185">Reference proteome</keyword>
<evidence type="ECO:0000259" key="2">
    <source>
        <dbReference type="Pfam" id="PF13229"/>
    </source>
</evidence>
<dbReference type="EMBL" id="CP051680">
    <property type="protein sequence ID" value="QJD86426.1"/>
    <property type="molecule type" value="Genomic_DNA"/>
</dbReference>
<protein>
    <submittedName>
        <fullName evidence="3">Right-handed parallel beta-helix repeat-containing protein</fullName>
    </submittedName>
</protein>
<feature type="signal peptide" evidence="1">
    <location>
        <begin position="1"/>
        <end position="31"/>
    </location>
</feature>
<accession>A0A7Z2VN82</accession>
<evidence type="ECO:0000313" key="4">
    <source>
        <dbReference type="Proteomes" id="UP000502248"/>
    </source>
</evidence>
<dbReference type="PANTHER" id="PTHR36453">
    <property type="entry name" value="SECRETED PROTEIN-RELATED"/>
    <property type="match status" value="1"/>
</dbReference>
<dbReference type="InterPro" id="IPR012334">
    <property type="entry name" value="Pectin_lyas_fold"/>
</dbReference>
<gene>
    <name evidence="3" type="ORF">HH215_26845</name>
</gene>
<dbReference type="PANTHER" id="PTHR36453:SF1">
    <property type="entry name" value="RIGHT HANDED BETA HELIX DOMAIN-CONTAINING PROTEIN"/>
    <property type="match status" value="1"/>
</dbReference>
<dbReference type="KEGG" id="cheb:HH215_26845"/>
<dbReference type="InterPro" id="IPR006626">
    <property type="entry name" value="PbH1"/>
</dbReference>
<dbReference type="Gene3D" id="2.60.120.260">
    <property type="entry name" value="Galactose-binding domain-like"/>
    <property type="match status" value="2"/>
</dbReference>
<dbReference type="SUPFAM" id="SSF49785">
    <property type="entry name" value="Galactose-binding domain-like"/>
    <property type="match status" value="1"/>
</dbReference>
<dbReference type="Proteomes" id="UP000502248">
    <property type="component" value="Chromosome"/>
</dbReference>
<feature type="chain" id="PRO_5030738562" evidence="1">
    <location>
        <begin position="32"/>
        <end position="904"/>
    </location>
</feature>
<dbReference type="SUPFAM" id="SSF51126">
    <property type="entry name" value="Pectin lyase-like"/>
    <property type="match status" value="1"/>
</dbReference>
<dbReference type="AlphaFoldDB" id="A0A7Z2VN82"/>
<dbReference type="Pfam" id="PF13229">
    <property type="entry name" value="Beta_helix"/>
    <property type="match status" value="1"/>
</dbReference>
<sequence length="904" mass="98481">MLHKHAKFLLAMAILLVVSSMPSVFNGVGHAAVQAEFYVSPIGNDSNPGSSSQPFATIQKARDTVRSINGNMTGDIVVYLSGGTYTQSSTIQFEENATVRDSGTNGFNVVYRALPGESPVISGGVAVSNWSVHDAAKNIYKAFVGVGVKTRQLYVDGERATRARGDQDPAGFKKVANGFTAPSSGLYANMSSWGNASQIEIVTLKAHPWQMTRCGVASISVANLTMKQNCWSNAQLFDGISWIENAYELLDAQGEWYLNETTGYLYYIPTPTQNIMTAQVVLPTLEKLMSVKGTIGTPIRNLRFEGLTFAYGTWLRPSGNDGYADAQGGFTFVGAPSLSNINKFTKNPGNVELAYAHSIQFIGNTFKHLGAAALDIGLGSQGNNILGNRFMDISAGGITVGDVSPDGHHPSDVRMQLKNTTIRNNFITNVGIEFYDAVGICLFYTINTVVDHNEISNTPWSGFSSGAVGYNVEPGGAYNYTTYPYTDNLQVTNNKIYNVMLYMKDGGGIYTSGRHTNSLIANNYVYNQAHDQGAIYLDDGTAFVEVRNNVVRTAPFWVFLWNTTIHDNNIHDNFTDTATFRNDGLNNSITNTTVIPHSNWPQQALDIMQTAGLEDSYSGIRTDSSRSINEDVWNTATSGTWNSNGSRPGDLFGNVKYTTVNESALEYTFVGTGIGYITENNIDMGNVDVYIDGVYQQTVNCYAPTKSTQKLMFSVTNLTHGKHTIKLVKKDGTYMLVDGFKVYSNNDLSPMAPAVPSNLVLGKVPASSVPFYNLPVISDGVTSNTNNYTDSSPHSGLQWVQFDLGSSFNLSQVRLWHFYGDARTYRDVIVQLSTTPDFSSGVVTVFNNDSDNSAGQGVGTDAEYVETASGKVIPFASANARYVRLWSNGNSVNAHNHYVEVEIL</sequence>
<dbReference type="InterPro" id="IPR039448">
    <property type="entry name" value="Beta_helix"/>
</dbReference>
<proteinExistence type="predicted"/>
<evidence type="ECO:0000256" key="1">
    <source>
        <dbReference type="SAM" id="SignalP"/>
    </source>
</evidence>
<feature type="domain" description="Right handed beta helix" evidence="2">
    <location>
        <begin position="418"/>
        <end position="550"/>
    </location>
</feature>
<organism evidence="3 4">
    <name type="scientific">Cohnella herbarum</name>
    <dbReference type="NCBI Taxonomy" id="2728023"/>
    <lineage>
        <taxon>Bacteria</taxon>
        <taxon>Bacillati</taxon>
        <taxon>Bacillota</taxon>
        <taxon>Bacilli</taxon>
        <taxon>Bacillales</taxon>
        <taxon>Paenibacillaceae</taxon>
        <taxon>Cohnella</taxon>
    </lineage>
</organism>